<feature type="binding site" evidence="8 10">
    <location>
        <position position="117"/>
    </location>
    <ligand>
        <name>substrate</name>
    </ligand>
</feature>
<evidence type="ECO:0000313" key="18">
    <source>
        <dbReference type="Proteomes" id="UP000562124"/>
    </source>
</evidence>
<keyword evidence="4 8" id="KW-0521">NADP</keyword>
<dbReference type="FunFam" id="3.30.460.30:FF:000001">
    <property type="entry name" value="Glutamyl-tRNA reductase"/>
    <property type="match status" value="1"/>
</dbReference>
<organism evidence="17 18">
    <name type="scientific">Cellulomonas fimi</name>
    <dbReference type="NCBI Taxonomy" id="1708"/>
    <lineage>
        <taxon>Bacteria</taxon>
        <taxon>Bacillati</taxon>
        <taxon>Actinomycetota</taxon>
        <taxon>Actinomycetes</taxon>
        <taxon>Micrococcales</taxon>
        <taxon>Cellulomonadaceae</taxon>
        <taxon>Cellulomonas</taxon>
    </lineage>
</organism>
<evidence type="ECO:0000256" key="6">
    <source>
        <dbReference type="ARBA" id="ARBA00023244"/>
    </source>
</evidence>
<evidence type="ECO:0000256" key="7">
    <source>
        <dbReference type="ARBA" id="ARBA00047464"/>
    </source>
</evidence>
<feature type="active site" description="Nucleophile" evidence="8 9">
    <location>
        <position position="45"/>
    </location>
</feature>
<evidence type="ECO:0000256" key="8">
    <source>
        <dbReference type="HAMAP-Rule" id="MF_00087"/>
    </source>
</evidence>
<evidence type="ECO:0000256" key="10">
    <source>
        <dbReference type="PIRSR" id="PIRSR000445-2"/>
    </source>
</evidence>
<comment type="similarity">
    <text evidence="2 8 13">Belongs to the glutamyl-tRNA reductase family.</text>
</comment>
<dbReference type="EC" id="1.2.1.70" evidence="3 8"/>
<dbReference type="Pfam" id="PF01488">
    <property type="entry name" value="Shikimate_DH"/>
    <property type="match status" value="1"/>
</dbReference>
<evidence type="ECO:0000256" key="13">
    <source>
        <dbReference type="RuleBase" id="RU000584"/>
    </source>
</evidence>
<evidence type="ECO:0000256" key="9">
    <source>
        <dbReference type="PIRSR" id="PIRSR000445-1"/>
    </source>
</evidence>
<evidence type="ECO:0000256" key="5">
    <source>
        <dbReference type="ARBA" id="ARBA00023002"/>
    </source>
</evidence>
<dbReference type="Gene3D" id="3.40.50.720">
    <property type="entry name" value="NAD(P)-binding Rossmann-like Domain"/>
    <property type="match status" value="1"/>
</dbReference>
<dbReference type="InterPro" id="IPR015895">
    <property type="entry name" value="4pyrrol_synth_GluRdtase_N"/>
</dbReference>
<comment type="domain">
    <text evidence="8">Possesses an unusual extended V-shaped dimeric structure with each monomer consisting of three distinct domains arranged along a curved 'spinal' alpha-helix. The N-terminal catalytic domain specifically recognizes the glutamate moiety of the substrate. The second domain is the NADPH-binding domain, and the third C-terminal domain is responsible for dimerization.</text>
</comment>
<dbReference type="InterPro" id="IPR036343">
    <property type="entry name" value="GluRdtase_N_sf"/>
</dbReference>
<dbReference type="InterPro" id="IPR000343">
    <property type="entry name" value="4pyrrol_synth_GluRdtase"/>
</dbReference>
<dbReference type="EMBL" id="JABCJJ010000008">
    <property type="protein sequence ID" value="NMR20006.1"/>
    <property type="molecule type" value="Genomic_DNA"/>
</dbReference>
<feature type="domain" description="Tetrapyrrole biosynthesis glutamyl-tRNA reductase dimerisation" evidence="14">
    <location>
        <begin position="312"/>
        <end position="417"/>
    </location>
</feature>
<feature type="binding site" evidence="8 10">
    <location>
        <begin position="44"/>
        <end position="47"/>
    </location>
    <ligand>
        <name>substrate</name>
    </ligand>
</feature>
<evidence type="ECO:0000259" key="16">
    <source>
        <dbReference type="Pfam" id="PF05201"/>
    </source>
</evidence>
<feature type="binding site" evidence="8 10">
    <location>
        <position position="106"/>
    </location>
    <ligand>
        <name>substrate</name>
    </ligand>
</feature>
<dbReference type="HAMAP" id="MF_00087">
    <property type="entry name" value="Glu_tRNA_reductase"/>
    <property type="match status" value="1"/>
</dbReference>
<dbReference type="NCBIfam" id="NF000750">
    <property type="entry name" value="PRK00045.3-4"/>
    <property type="match status" value="1"/>
</dbReference>
<evidence type="ECO:0000259" key="15">
    <source>
        <dbReference type="Pfam" id="PF01488"/>
    </source>
</evidence>
<dbReference type="Pfam" id="PF00745">
    <property type="entry name" value="GlutR_dimer"/>
    <property type="match status" value="1"/>
</dbReference>
<dbReference type="Pfam" id="PF05201">
    <property type="entry name" value="GlutR_N"/>
    <property type="match status" value="1"/>
</dbReference>
<dbReference type="GO" id="GO:0019353">
    <property type="term" value="P:protoporphyrinogen IX biosynthetic process from glutamate"/>
    <property type="evidence" value="ECO:0007669"/>
    <property type="project" value="TreeGrafter"/>
</dbReference>
<dbReference type="InterPro" id="IPR015896">
    <property type="entry name" value="4pyrrol_synth_GluRdtase_dimer"/>
</dbReference>
<dbReference type="RefSeq" id="WP_169324387.1">
    <property type="nucleotide sequence ID" value="NZ_JABCJJ010000008.1"/>
</dbReference>
<comment type="miscellaneous">
    <text evidence="8">During catalysis, the active site Cys acts as a nucleophile attacking the alpha-carbonyl group of tRNA-bound glutamate with the formation of a thioester intermediate between enzyme and glutamate, and the concomitant release of tRNA(Glu). The thioester intermediate is finally reduced by direct hydride transfer from NADPH, to form the product GSA.</text>
</comment>
<evidence type="ECO:0000313" key="17">
    <source>
        <dbReference type="EMBL" id="NMR20006.1"/>
    </source>
</evidence>
<keyword evidence="18" id="KW-1185">Reference proteome</keyword>
<feature type="binding site" evidence="8 10">
    <location>
        <begin position="111"/>
        <end position="113"/>
    </location>
    <ligand>
        <name>substrate</name>
    </ligand>
</feature>
<evidence type="ECO:0000256" key="11">
    <source>
        <dbReference type="PIRSR" id="PIRSR000445-3"/>
    </source>
</evidence>
<evidence type="ECO:0000259" key="14">
    <source>
        <dbReference type="Pfam" id="PF00745"/>
    </source>
</evidence>
<dbReference type="InterPro" id="IPR036291">
    <property type="entry name" value="NAD(P)-bd_dom_sf"/>
</dbReference>
<gene>
    <name evidence="8" type="primary">hemA</name>
    <name evidence="17" type="ORF">HIR71_07175</name>
</gene>
<feature type="site" description="Important for activity" evidence="8 12">
    <location>
        <position position="96"/>
    </location>
</feature>
<comment type="subunit">
    <text evidence="8">Homodimer.</text>
</comment>
<dbReference type="InterPro" id="IPR006151">
    <property type="entry name" value="Shikm_DH/Glu-tRNA_Rdtase"/>
</dbReference>
<accession>A0A7Y0LXE1</accession>
<keyword evidence="5 8" id="KW-0560">Oxidoreductase</keyword>
<feature type="domain" description="Quinate/shikimate 5-dehydrogenase/glutamyl-tRNA reductase" evidence="15">
    <location>
        <begin position="169"/>
        <end position="298"/>
    </location>
</feature>
<dbReference type="AlphaFoldDB" id="A0A7Y0LXE1"/>
<name>A0A7Y0LXE1_CELFI</name>
<reference evidence="17 18" key="1">
    <citation type="submission" date="2020-04" db="EMBL/GenBank/DDBJ databases">
        <title>Sequencing and Assembly of C. fimi.</title>
        <authorList>
            <person name="Ramsey A.R."/>
        </authorList>
    </citation>
    <scope>NUCLEOTIDE SEQUENCE [LARGE SCALE GENOMIC DNA]</scope>
    <source>
        <strain evidence="17 18">SB</strain>
    </source>
</reference>
<sequence>MSLIASHRDLDLDLLERLSAGAHSVGRAVAADDAALKGAVVLATCNRFEVYLEVPPGEEDEAASTTTHVIAQASGLAPDDVAANLQVLRDHQVTSHLFAVASGLESMVVGEREISGQVRRALSSARADGTTSSGLERLFQSASRASRDVGTRTGLGASGRSVVGVALDLAEPHLPAWSETRVVLVGTGSYAGASLAALHRLGCRHVQVYSPSGRAKTFAHARGARAVPEGGLTEALTTADLVVACSGAVGGVLDVETVAATRGTHGRPSVLVDLALGHDVDPAVAALPGVVLIDLETVRQEAPPEHSAPVERARRLVAAATEDFEASRRARERDAAIVAERTRVLGPVEEEVARLRELERAAADDADEPSARGPRLGADVRALRRRLRALLHDPTVRARAAARAGDDQGFEEALAELAAVPAATLAVRGVDGC</sequence>
<dbReference type="PANTHER" id="PTHR43013:SF1">
    <property type="entry name" value="GLUTAMYL-TRNA REDUCTASE"/>
    <property type="match status" value="1"/>
</dbReference>
<dbReference type="NCBIfam" id="TIGR01035">
    <property type="entry name" value="hemA"/>
    <property type="match status" value="1"/>
</dbReference>
<protein>
    <recommendedName>
        <fullName evidence="3 8">Glutamyl-tRNA reductase</fullName>
        <shortName evidence="8">GluTR</shortName>
        <ecNumber evidence="3 8">1.2.1.70</ecNumber>
    </recommendedName>
</protein>
<dbReference type="PIRSF" id="PIRSF000445">
    <property type="entry name" value="4pyrrol_synth_GluRdtase"/>
    <property type="match status" value="1"/>
</dbReference>
<dbReference type="UniPathway" id="UPA00251">
    <property type="reaction ID" value="UER00316"/>
</dbReference>
<evidence type="ECO:0000256" key="1">
    <source>
        <dbReference type="ARBA" id="ARBA00005059"/>
    </source>
</evidence>
<comment type="catalytic activity">
    <reaction evidence="7 8 13">
        <text>(S)-4-amino-5-oxopentanoate + tRNA(Glu) + NADP(+) = L-glutamyl-tRNA(Glu) + NADPH + H(+)</text>
        <dbReference type="Rhea" id="RHEA:12344"/>
        <dbReference type="Rhea" id="RHEA-COMP:9663"/>
        <dbReference type="Rhea" id="RHEA-COMP:9680"/>
        <dbReference type="ChEBI" id="CHEBI:15378"/>
        <dbReference type="ChEBI" id="CHEBI:57501"/>
        <dbReference type="ChEBI" id="CHEBI:57783"/>
        <dbReference type="ChEBI" id="CHEBI:58349"/>
        <dbReference type="ChEBI" id="CHEBI:78442"/>
        <dbReference type="ChEBI" id="CHEBI:78520"/>
        <dbReference type="EC" id="1.2.1.70"/>
    </reaction>
</comment>
<comment type="pathway">
    <text evidence="1 8 13">Porphyrin-containing compound metabolism; protoporphyrin-IX biosynthesis; 5-aminolevulinate from L-glutamyl-tRNA(Glu): step 1/2.</text>
</comment>
<evidence type="ECO:0000256" key="4">
    <source>
        <dbReference type="ARBA" id="ARBA00022857"/>
    </source>
</evidence>
<dbReference type="SUPFAM" id="SSF51735">
    <property type="entry name" value="NAD(P)-binding Rossmann-fold domains"/>
    <property type="match status" value="1"/>
</dbReference>
<comment type="function">
    <text evidence="8">Catalyzes the NADPH-dependent reduction of glutamyl-tRNA(Glu) to glutamate 1-semialdehyde (GSA).</text>
</comment>
<keyword evidence="6 8" id="KW-0627">Porphyrin biosynthesis</keyword>
<dbReference type="Gene3D" id="3.30.460.30">
    <property type="entry name" value="Glutamyl-tRNA reductase, N-terminal domain"/>
    <property type="match status" value="1"/>
</dbReference>
<dbReference type="SUPFAM" id="SSF69742">
    <property type="entry name" value="Glutamyl tRNA-reductase catalytic, N-terminal domain"/>
    <property type="match status" value="1"/>
</dbReference>
<feature type="binding site" evidence="8 11">
    <location>
        <begin position="186"/>
        <end position="191"/>
    </location>
    <ligand>
        <name>NADP(+)</name>
        <dbReference type="ChEBI" id="CHEBI:58349"/>
    </ligand>
</feature>
<dbReference type="GO" id="GO:0050661">
    <property type="term" value="F:NADP binding"/>
    <property type="evidence" value="ECO:0007669"/>
    <property type="project" value="InterPro"/>
</dbReference>
<dbReference type="Proteomes" id="UP000562124">
    <property type="component" value="Unassembled WGS sequence"/>
</dbReference>
<comment type="caution">
    <text evidence="17">The sequence shown here is derived from an EMBL/GenBank/DDBJ whole genome shotgun (WGS) entry which is preliminary data.</text>
</comment>
<evidence type="ECO:0000256" key="2">
    <source>
        <dbReference type="ARBA" id="ARBA00005916"/>
    </source>
</evidence>
<proteinExistence type="inferred from homology"/>
<dbReference type="PANTHER" id="PTHR43013">
    <property type="entry name" value="GLUTAMYL-TRNA REDUCTASE"/>
    <property type="match status" value="1"/>
</dbReference>
<evidence type="ECO:0000256" key="12">
    <source>
        <dbReference type="PIRSR" id="PIRSR000445-4"/>
    </source>
</evidence>
<feature type="domain" description="Glutamyl-tRNA reductase N-terminal" evidence="16">
    <location>
        <begin position="5"/>
        <end position="153"/>
    </location>
</feature>
<dbReference type="GO" id="GO:0008883">
    <property type="term" value="F:glutamyl-tRNA reductase activity"/>
    <property type="evidence" value="ECO:0007669"/>
    <property type="project" value="UniProtKB-UniRule"/>
</dbReference>
<evidence type="ECO:0000256" key="3">
    <source>
        <dbReference type="ARBA" id="ARBA00012970"/>
    </source>
</evidence>